<name>A0A101M4R3_PICGL</name>
<comment type="caution">
    <text evidence="1">The sequence shown here is derived from an EMBL/GenBank/DDBJ whole genome shotgun (WGS) entry which is preliminary data.</text>
</comment>
<proteinExistence type="predicted"/>
<reference evidence="1" key="1">
    <citation type="journal article" date="2015" name="Genome Biol. Evol.">
        <title>Organellar Genomes of White Spruce (Picea glauca): Assembly and Annotation.</title>
        <authorList>
            <person name="Jackman S.D."/>
            <person name="Warren R.L."/>
            <person name="Gibb E.A."/>
            <person name="Vandervalk B.P."/>
            <person name="Mohamadi H."/>
            <person name="Chu J."/>
            <person name="Raymond A."/>
            <person name="Pleasance S."/>
            <person name="Coope R."/>
            <person name="Wildung M.R."/>
            <person name="Ritland C.E."/>
            <person name="Bousquet J."/>
            <person name="Jones S.J."/>
            <person name="Bohlmann J."/>
            <person name="Birol I."/>
        </authorList>
    </citation>
    <scope>NUCLEOTIDE SEQUENCE [LARGE SCALE GENOMIC DNA]</scope>
    <source>
        <tissue evidence="1">Flushing bud</tissue>
    </source>
</reference>
<protein>
    <submittedName>
        <fullName evidence="1">Uncharacterized protein</fullName>
    </submittedName>
</protein>
<evidence type="ECO:0000313" key="1">
    <source>
        <dbReference type="EMBL" id="KUM50924.1"/>
    </source>
</evidence>
<sequence length="69" mass="7747">MAYAISVIPMQQRSLTIVEQLWLGFWMASRGCMNGAFGARTHFVTALTPPLSWYLTFPECLPAFAQSSF</sequence>
<keyword evidence="1" id="KW-0496">Mitochondrion</keyword>
<accession>A0A101M4R3</accession>
<dbReference type="EMBL" id="LKAM01000001">
    <property type="protein sequence ID" value="KUM50924.1"/>
    <property type="molecule type" value="Genomic_DNA"/>
</dbReference>
<organism evidence="1">
    <name type="scientific">Picea glauca</name>
    <name type="common">White spruce</name>
    <name type="synonym">Pinus glauca</name>
    <dbReference type="NCBI Taxonomy" id="3330"/>
    <lineage>
        <taxon>Eukaryota</taxon>
        <taxon>Viridiplantae</taxon>
        <taxon>Streptophyta</taxon>
        <taxon>Embryophyta</taxon>
        <taxon>Tracheophyta</taxon>
        <taxon>Spermatophyta</taxon>
        <taxon>Pinopsida</taxon>
        <taxon>Pinidae</taxon>
        <taxon>Conifers I</taxon>
        <taxon>Pinales</taxon>
        <taxon>Pinaceae</taxon>
        <taxon>Picea</taxon>
    </lineage>
</organism>
<geneLocation type="mitochondrion" evidence="1"/>
<dbReference type="AlphaFoldDB" id="A0A101M4R3"/>
<gene>
    <name evidence="1" type="ORF">ABT39_MTgene770</name>
</gene>